<evidence type="ECO:0000256" key="1">
    <source>
        <dbReference type="SAM" id="MobiDB-lite"/>
    </source>
</evidence>
<accession>X0ZF14</accession>
<dbReference type="AlphaFoldDB" id="X0ZF14"/>
<evidence type="ECO:0000313" key="2">
    <source>
        <dbReference type="EMBL" id="GAG67879.1"/>
    </source>
</evidence>
<organism evidence="2">
    <name type="scientific">marine sediment metagenome</name>
    <dbReference type="NCBI Taxonomy" id="412755"/>
    <lineage>
        <taxon>unclassified sequences</taxon>
        <taxon>metagenomes</taxon>
        <taxon>ecological metagenomes</taxon>
    </lineage>
</organism>
<dbReference type="EMBL" id="BART01004205">
    <property type="protein sequence ID" value="GAG67879.1"/>
    <property type="molecule type" value="Genomic_DNA"/>
</dbReference>
<feature type="non-terminal residue" evidence="2">
    <location>
        <position position="1"/>
    </location>
</feature>
<sequence>GELCPEFSREVESDIPQAPDNTIHSLFSPSSLYPHSLIRNEDS</sequence>
<proteinExistence type="predicted"/>
<protein>
    <submittedName>
        <fullName evidence="2">Uncharacterized protein</fullName>
    </submittedName>
</protein>
<name>X0ZF14_9ZZZZ</name>
<feature type="region of interest" description="Disordered" evidence="1">
    <location>
        <begin position="1"/>
        <end position="27"/>
    </location>
</feature>
<reference evidence="2" key="1">
    <citation type="journal article" date="2014" name="Front. Microbiol.">
        <title>High frequency of phylogenetically diverse reductive dehalogenase-homologous genes in deep subseafloor sedimentary metagenomes.</title>
        <authorList>
            <person name="Kawai M."/>
            <person name="Futagami T."/>
            <person name="Toyoda A."/>
            <person name="Takaki Y."/>
            <person name="Nishi S."/>
            <person name="Hori S."/>
            <person name="Arai W."/>
            <person name="Tsubouchi T."/>
            <person name="Morono Y."/>
            <person name="Uchiyama I."/>
            <person name="Ito T."/>
            <person name="Fujiyama A."/>
            <person name="Inagaki F."/>
            <person name="Takami H."/>
        </authorList>
    </citation>
    <scope>NUCLEOTIDE SEQUENCE</scope>
    <source>
        <strain evidence="2">Expedition CK06-06</strain>
    </source>
</reference>
<comment type="caution">
    <text evidence="2">The sequence shown here is derived from an EMBL/GenBank/DDBJ whole genome shotgun (WGS) entry which is preliminary data.</text>
</comment>
<gene>
    <name evidence="2" type="ORF">S01H4_10787</name>
</gene>